<evidence type="ECO:0000313" key="2">
    <source>
        <dbReference type="EMBL" id="VFU15798.1"/>
    </source>
</evidence>
<organism evidence="2">
    <name type="scientific">anaerobic digester metagenome</name>
    <dbReference type="NCBI Taxonomy" id="1263854"/>
    <lineage>
        <taxon>unclassified sequences</taxon>
        <taxon>metagenomes</taxon>
        <taxon>ecological metagenomes</taxon>
    </lineage>
</organism>
<accession>A0A485M878</accession>
<evidence type="ECO:0000256" key="1">
    <source>
        <dbReference type="SAM" id="MobiDB-lite"/>
    </source>
</evidence>
<proteinExistence type="predicted"/>
<sequence>MPTSRNECLEAMPQQPKPTQSPREEGGLQGLWSEPYSPFCEYI</sequence>
<dbReference type="AlphaFoldDB" id="A0A485M878"/>
<name>A0A485M878_9ZZZZ</name>
<feature type="region of interest" description="Disordered" evidence="1">
    <location>
        <begin position="1"/>
        <end position="32"/>
    </location>
</feature>
<protein>
    <submittedName>
        <fullName evidence="2">Uncharacterized protein</fullName>
    </submittedName>
</protein>
<gene>
    <name evidence="2" type="ORF">SCFA_450036</name>
</gene>
<dbReference type="EMBL" id="CAADRM010000109">
    <property type="protein sequence ID" value="VFU15798.1"/>
    <property type="molecule type" value="Genomic_DNA"/>
</dbReference>
<reference evidence="2" key="1">
    <citation type="submission" date="2019-03" db="EMBL/GenBank/DDBJ databases">
        <authorList>
            <person name="Hao L."/>
        </authorList>
    </citation>
    <scope>NUCLEOTIDE SEQUENCE</scope>
</reference>